<comment type="subcellular location">
    <subcellularLocation>
        <location evidence="1 12">Cytoplasm</location>
    </subcellularLocation>
</comment>
<feature type="domain" description="Ribosomal RNA small subunit methyltransferase E PUA-like" evidence="14">
    <location>
        <begin position="20"/>
        <end position="66"/>
    </location>
</feature>
<evidence type="ECO:0000256" key="3">
    <source>
        <dbReference type="ARBA" id="ARBA00012328"/>
    </source>
</evidence>
<dbReference type="RefSeq" id="WP_221763911.1">
    <property type="nucleotide sequence ID" value="NZ_AP024110.1"/>
</dbReference>
<dbReference type="InterPro" id="IPR029026">
    <property type="entry name" value="tRNA_m1G_MTases_N"/>
</dbReference>
<reference evidence="15" key="1">
    <citation type="journal article" date="2021" name="Arch. Microbiol.">
        <title>Methyloradius palustris gen. nov., sp. nov., a methanol-oxidizing bacterium isolated from snow.</title>
        <authorList>
            <person name="Miyadera T."/>
            <person name="Kojima H."/>
            <person name="Fukui M."/>
        </authorList>
    </citation>
    <scope>NUCLEOTIDE SEQUENCE</scope>
    <source>
        <strain evidence="15">Zm11</strain>
    </source>
</reference>
<protein>
    <recommendedName>
        <fullName evidence="4 12">Ribosomal RNA small subunit methyltransferase E</fullName>
        <ecNumber evidence="3 12">2.1.1.193</ecNumber>
    </recommendedName>
</protein>
<organism evidence="15 16">
    <name type="scientific">Methyloradius palustris</name>
    <dbReference type="NCBI Taxonomy" id="2778876"/>
    <lineage>
        <taxon>Bacteria</taxon>
        <taxon>Pseudomonadati</taxon>
        <taxon>Pseudomonadota</taxon>
        <taxon>Betaproteobacteria</taxon>
        <taxon>Nitrosomonadales</taxon>
        <taxon>Methylophilaceae</taxon>
        <taxon>Methyloradius</taxon>
    </lineage>
</organism>
<keyword evidence="9 12" id="KW-0949">S-adenosyl-L-methionine</keyword>
<evidence type="ECO:0000256" key="9">
    <source>
        <dbReference type="ARBA" id="ARBA00022691"/>
    </source>
</evidence>
<evidence type="ECO:0000256" key="6">
    <source>
        <dbReference type="ARBA" id="ARBA00022552"/>
    </source>
</evidence>
<evidence type="ECO:0000256" key="1">
    <source>
        <dbReference type="ARBA" id="ARBA00004496"/>
    </source>
</evidence>
<sequence>MATPRFYCPKKFSTGSNLELPENAATHAARVLRMQAGDKAILFNGDGFDYLAELTSVSKSQVGVKIISSQLISNESPLKITLLQGISAGDRMDFTIQKAVEMGVSSIQPISTQRSVVKLSAERAEKRIEHWQNVMISACEQSGRAIVPEIAAPVSLAQWFSKKPSFDLGITLAPSATQSLKELSKPTGNICLLIGAEGGLTDDEINLASLQGFKPVTLGKRILRTETAALAAIAAMQTLWGDF</sequence>
<evidence type="ECO:0000256" key="5">
    <source>
        <dbReference type="ARBA" id="ARBA00022490"/>
    </source>
</evidence>
<dbReference type="Gene3D" id="3.40.1280.10">
    <property type="match status" value="1"/>
</dbReference>
<dbReference type="GO" id="GO:0070475">
    <property type="term" value="P:rRNA base methylation"/>
    <property type="evidence" value="ECO:0007669"/>
    <property type="project" value="TreeGrafter"/>
</dbReference>
<evidence type="ECO:0000256" key="12">
    <source>
        <dbReference type="PIRNR" id="PIRNR015601"/>
    </source>
</evidence>
<evidence type="ECO:0000256" key="2">
    <source>
        <dbReference type="ARBA" id="ARBA00005528"/>
    </source>
</evidence>
<keyword evidence="5 12" id="KW-0963">Cytoplasm</keyword>
<evidence type="ECO:0000313" key="15">
    <source>
        <dbReference type="EMBL" id="BCM25866.1"/>
    </source>
</evidence>
<dbReference type="Pfam" id="PF04452">
    <property type="entry name" value="Methyltrans_RNA"/>
    <property type="match status" value="1"/>
</dbReference>
<evidence type="ECO:0000256" key="8">
    <source>
        <dbReference type="ARBA" id="ARBA00022679"/>
    </source>
</evidence>
<evidence type="ECO:0000256" key="11">
    <source>
        <dbReference type="ARBA" id="ARBA00047944"/>
    </source>
</evidence>
<dbReference type="SUPFAM" id="SSF75217">
    <property type="entry name" value="alpha/beta knot"/>
    <property type="match status" value="1"/>
</dbReference>
<dbReference type="NCBIfam" id="NF008692">
    <property type="entry name" value="PRK11713.1-5"/>
    <property type="match status" value="1"/>
</dbReference>
<dbReference type="InterPro" id="IPR015947">
    <property type="entry name" value="PUA-like_sf"/>
</dbReference>
<dbReference type="AlphaFoldDB" id="A0A8D5GA65"/>
<proteinExistence type="inferred from homology"/>
<evidence type="ECO:0000259" key="13">
    <source>
        <dbReference type="Pfam" id="PF04452"/>
    </source>
</evidence>
<dbReference type="InterPro" id="IPR046886">
    <property type="entry name" value="RsmE_MTase_dom"/>
</dbReference>
<dbReference type="KEGG" id="mpau:ZMTM_21250"/>
<comment type="similarity">
    <text evidence="2 12">Belongs to the RNA methyltransferase RsmE family.</text>
</comment>
<dbReference type="PANTHER" id="PTHR30027">
    <property type="entry name" value="RIBOSOMAL RNA SMALL SUBUNIT METHYLTRANSFERASE E"/>
    <property type="match status" value="1"/>
</dbReference>
<dbReference type="Gene3D" id="2.40.240.20">
    <property type="entry name" value="Hypothetical PUA domain-like, domain 1"/>
    <property type="match status" value="1"/>
</dbReference>
<keyword evidence="7 12" id="KW-0489">Methyltransferase</keyword>
<keyword evidence="16" id="KW-1185">Reference proteome</keyword>
<dbReference type="EC" id="2.1.1.193" evidence="3 12"/>
<comment type="catalytic activity">
    <reaction evidence="11 12">
        <text>uridine(1498) in 16S rRNA + S-adenosyl-L-methionine = N(3)-methyluridine(1498) in 16S rRNA + S-adenosyl-L-homocysteine + H(+)</text>
        <dbReference type="Rhea" id="RHEA:42920"/>
        <dbReference type="Rhea" id="RHEA-COMP:10283"/>
        <dbReference type="Rhea" id="RHEA-COMP:10284"/>
        <dbReference type="ChEBI" id="CHEBI:15378"/>
        <dbReference type="ChEBI" id="CHEBI:57856"/>
        <dbReference type="ChEBI" id="CHEBI:59789"/>
        <dbReference type="ChEBI" id="CHEBI:65315"/>
        <dbReference type="ChEBI" id="CHEBI:74502"/>
        <dbReference type="EC" id="2.1.1.193"/>
    </reaction>
</comment>
<name>A0A8D5GA65_9PROT</name>
<evidence type="ECO:0000256" key="7">
    <source>
        <dbReference type="ARBA" id="ARBA00022603"/>
    </source>
</evidence>
<keyword evidence="8 12" id="KW-0808">Transferase</keyword>
<evidence type="ECO:0000259" key="14">
    <source>
        <dbReference type="Pfam" id="PF20260"/>
    </source>
</evidence>
<keyword evidence="6 12" id="KW-0698">rRNA processing</keyword>
<dbReference type="SUPFAM" id="SSF88697">
    <property type="entry name" value="PUA domain-like"/>
    <property type="match status" value="1"/>
</dbReference>
<evidence type="ECO:0000256" key="4">
    <source>
        <dbReference type="ARBA" id="ARBA00013673"/>
    </source>
</evidence>
<dbReference type="NCBIfam" id="TIGR00046">
    <property type="entry name" value="RsmE family RNA methyltransferase"/>
    <property type="match status" value="1"/>
</dbReference>
<dbReference type="Proteomes" id="UP000826722">
    <property type="component" value="Chromosome"/>
</dbReference>
<evidence type="ECO:0000313" key="16">
    <source>
        <dbReference type="Proteomes" id="UP000826722"/>
    </source>
</evidence>
<dbReference type="GO" id="GO:0005737">
    <property type="term" value="C:cytoplasm"/>
    <property type="evidence" value="ECO:0007669"/>
    <property type="project" value="UniProtKB-SubCell"/>
</dbReference>
<dbReference type="PANTHER" id="PTHR30027:SF3">
    <property type="entry name" value="16S RRNA (URACIL(1498)-N(3))-METHYLTRANSFERASE"/>
    <property type="match status" value="1"/>
</dbReference>
<dbReference type="InterPro" id="IPR046887">
    <property type="entry name" value="RsmE_PUA-like"/>
</dbReference>
<comment type="function">
    <text evidence="10 12">Specifically methylates the N3 position of the uracil ring of uridine 1498 (m3U1498) in 16S rRNA. Acts on the fully assembled 30S ribosomal subunit.</text>
</comment>
<dbReference type="CDD" id="cd18084">
    <property type="entry name" value="RsmE-like"/>
    <property type="match status" value="1"/>
</dbReference>
<dbReference type="PIRSF" id="PIRSF015601">
    <property type="entry name" value="MTase_slr0722"/>
    <property type="match status" value="1"/>
</dbReference>
<accession>A0A8D5GA65</accession>
<dbReference type="Pfam" id="PF20260">
    <property type="entry name" value="PUA_4"/>
    <property type="match status" value="1"/>
</dbReference>
<dbReference type="EMBL" id="AP024110">
    <property type="protein sequence ID" value="BCM25866.1"/>
    <property type="molecule type" value="Genomic_DNA"/>
</dbReference>
<gene>
    <name evidence="15" type="ORF">ZMTM_21250</name>
</gene>
<evidence type="ECO:0000256" key="10">
    <source>
        <dbReference type="ARBA" id="ARBA00025699"/>
    </source>
</evidence>
<dbReference type="InterPro" id="IPR006700">
    <property type="entry name" value="RsmE"/>
</dbReference>
<dbReference type="GO" id="GO:0070042">
    <property type="term" value="F:rRNA (uridine-N3-)-methyltransferase activity"/>
    <property type="evidence" value="ECO:0007669"/>
    <property type="project" value="TreeGrafter"/>
</dbReference>
<dbReference type="InterPro" id="IPR029028">
    <property type="entry name" value="Alpha/beta_knot_MTases"/>
</dbReference>
<feature type="domain" description="Ribosomal RNA small subunit methyltransferase E methyltransferase" evidence="13">
    <location>
        <begin position="74"/>
        <end position="237"/>
    </location>
</feature>